<feature type="compositionally biased region" description="Low complexity" evidence="1">
    <location>
        <begin position="87"/>
        <end position="102"/>
    </location>
</feature>
<keyword evidence="3" id="KW-1185">Reference proteome</keyword>
<dbReference type="Proteomes" id="UP000235023">
    <property type="component" value="Unassembled WGS sequence"/>
</dbReference>
<organism evidence="2 3">
    <name type="scientific">Aspergillus taichungensis</name>
    <dbReference type="NCBI Taxonomy" id="482145"/>
    <lineage>
        <taxon>Eukaryota</taxon>
        <taxon>Fungi</taxon>
        <taxon>Dikarya</taxon>
        <taxon>Ascomycota</taxon>
        <taxon>Pezizomycotina</taxon>
        <taxon>Eurotiomycetes</taxon>
        <taxon>Eurotiomycetidae</taxon>
        <taxon>Eurotiales</taxon>
        <taxon>Aspergillaceae</taxon>
        <taxon>Aspergillus</taxon>
        <taxon>Aspergillus subgen. Circumdati</taxon>
    </lineage>
</organism>
<protein>
    <submittedName>
        <fullName evidence="2">Uncharacterized protein</fullName>
    </submittedName>
</protein>
<dbReference type="EMBL" id="KZ559516">
    <property type="protein sequence ID" value="PLN83820.1"/>
    <property type="molecule type" value="Genomic_DNA"/>
</dbReference>
<gene>
    <name evidence="2" type="ORF">BDW42DRAFT_192038</name>
</gene>
<dbReference type="AlphaFoldDB" id="A0A2J5I2A1"/>
<evidence type="ECO:0000313" key="2">
    <source>
        <dbReference type="EMBL" id="PLN83820.1"/>
    </source>
</evidence>
<name>A0A2J5I2A1_9EURO</name>
<sequence>MSPHLSLHTSFDHPQVSRRQPPPQDRPYNNNTPLSSTTTSPTSSPTSPGSITATTTTTTNNHTNPLRRCLFHPQQRPFSSIEPTTPPLSSSGSRSPSRSSILLRRRPSKIDMALSAERSRYDCDAIERQGLDLMEPRPVDPAFAFEPLTLGLGCPCEDAWAASGAGCRLSGASASGYAESRSSCSSYTQVGRMTQPKFVMGGIFEVMEGRA</sequence>
<feature type="region of interest" description="Disordered" evidence="1">
    <location>
        <begin position="1"/>
        <end position="105"/>
    </location>
</feature>
<proteinExistence type="predicted"/>
<feature type="compositionally biased region" description="Low complexity" evidence="1">
    <location>
        <begin position="27"/>
        <end position="64"/>
    </location>
</feature>
<reference evidence="3" key="1">
    <citation type="submission" date="2017-12" db="EMBL/GenBank/DDBJ databases">
        <authorList>
            <consortium name="DOE Joint Genome Institute"/>
            <person name="Mondo S.J."/>
            <person name="Kjaerbolling I."/>
            <person name="Vesth T.C."/>
            <person name="Frisvad J.C."/>
            <person name="Nybo J.L."/>
            <person name="Theobald S."/>
            <person name="Kuo A."/>
            <person name="Bowyer P."/>
            <person name="Matsuda Y."/>
            <person name="Lyhne E.K."/>
            <person name="Kogle M.E."/>
            <person name="Clum A."/>
            <person name="Lipzen A."/>
            <person name="Salamov A."/>
            <person name="Ngan C.Y."/>
            <person name="Daum C."/>
            <person name="Chiniquy J."/>
            <person name="Barry K."/>
            <person name="LaButti K."/>
            <person name="Haridas S."/>
            <person name="Simmons B.A."/>
            <person name="Magnuson J.K."/>
            <person name="Mortensen U.H."/>
            <person name="Larsen T.O."/>
            <person name="Grigoriev I.V."/>
            <person name="Baker S.E."/>
            <person name="Andersen M.R."/>
            <person name="Nordberg H.P."/>
            <person name="Cantor M.N."/>
            <person name="Hua S.X."/>
        </authorList>
    </citation>
    <scope>NUCLEOTIDE SEQUENCE [LARGE SCALE GENOMIC DNA]</scope>
    <source>
        <strain evidence="3">IBT 19404</strain>
    </source>
</reference>
<evidence type="ECO:0000256" key="1">
    <source>
        <dbReference type="SAM" id="MobiDB-lite"/>
    </source>
</evidence>
<accession>A0A2J5I2A1</accession>
<dbReference type="OrthoDB" id="4588567at2759"/>
<evidence type="ECO:0000313" key="3">
    <source>
        <dbReference type="Proteomes" id="UP000235023"/>
    </source>
</evidence>